<keyword evidence="3" id="KW-1185">Reference proteome</keyword>
<sequence>MKPQPQGHALDNPYQEEIKPDVLLDNKPRSPSQYQNGDKMTYSEKEALKQLPKVSRWPNFSGVGQYDHMELIDYTDGLFNVPRIPDYWITAGLNTELKGHASIWYTEIKEIRGRRNWPWWKSQIIQKYSNGTWIWKKTM</sequence>
<dbReference type="AlphaFoldDB" id="A0A9Q3CUS6"/>
<reference evidence="2" key="1">
    <citation type="submission" date="2021-03" db="EMBL/GenBank/DDBJ databases">
        <title>Draft genome sequence of rust myrtle Austropuccinia psidii MF-1, a brazilian biotype.</title>
        <authorList>
            <person name="Quecine M.C."/>
            <person name="Pachon D.M.R."/>
            <person name="Bonatelli M.L."/>
            <person name="Correr F.H."/>
            <person name="Franceschini L.M."/>
            <person name="Leite T.F."/>
            <person name="Margarido G.R.A."/>
            <person name="Almeida C.A."/>
            <person name="Ferrarezi J.A."/>
            <person name="Labate C.A."/>
        </authorList>
    </citation>
    <scope>NUCLEOTIDE SEQUENCE</scope>
    <source>
        <strain evidence="2">MF-1</strain>
    </source>
</reference>
<accession>A0A9Q3CUS6</accession>
<feature type="region of interest" description="Disordered" evidence="1">
    <location>
        <begin position="1"/>
        <end position="41"/>
    </location>
</feature>
<evidence type="ECO:0000313" key="3">
    <source>
        <dbReference type="Proteomes" id="UP000765509"/>
    </source>
</evidence>
<comment type="caution">
    <text evidence="2">The sequence shown here is derived from an EMBL/GenBank/DDBJ whole genome shotgun (WGS) entry which is preliminary data.</text>
</comment>
<feature type="compositionally biased region" description="Polar residues" evidence="1">
    <location>
        <begin position="29"/>
        <end position="38"/>
    </location>
</feature>
<dbReference type="EMBL" id="AVOT02010961">
    <property type="protein sequence ID" value="MBW0491209.1"/>
    <property type="molecule type" value="Genomic_DNA"/>
</dbReference>
<proteinExistence type="predicted"/>
<protein>
    <submittedName>
        <fullName evidence="2">Uncharacterized protein</fullName>
    </submittedName>
</protein>
<gene>
    <name evidence="2" type="ORF">O181_030924</name>
</gene>
<feature type="compositionally biased region" description="Basic and acidic residues" evidence="1">
    <location>
        <begin position="16"/>
        <end position="28"/>
    </location>
</feature>
<name>A0A9Q3CUS6_9BASI</name>
<evidence type="ECO:0000256" key="1">
    <source>
        <dbReference type="SAM" id="MobiDB-lite"/>
    </source>
</evidence>
<evidence type="ECO:0000313" key="2">
    <source>
        <dbReference type="EMBL" id="MBW0491209.1"/>
    </source>
</evidence>
<organism evidence="2 3">
    <name type="scientific">Austropuccinia psidii MF-1</name>
    <dbReference type="NCBI Taxonomy" id="1389203"/>
    <lineage>
        <taxon>Eukaryota</taxon>
        <taxon>Fungi</taxon>
        <taxon>Dikarya</taxon>
        <taxon>Basidiomycota</taxon>
        <taxon>Pucciniomycotina</taxon>
        <taxon>Pucciniomycetes</taxon>
        <taxon>Pucciniales</taxon>
        <taxon>Sphaerophragmiaceae</taxon>
        <taxon>Austropuccinia</taxon>
    </lineage>
</organism>
<dbReference type="Proteomes" id="UP000765509">
    <property type="component" value="Unassembled WGS sequence"/>
</dbReference>